<dbReference type="EMBL" id="CAJJDN010000106">
    <property type="protein sequence ID" value="CAD8114821.1"/>
    <property type="molecule type" value="Genomic_DNA"/>
</dbReference>
<dbReference type="OrthoDB" id="10559204at2759"/>
<keyword evidence="3" id="KW-1185">Reference proteome</keyword>
<reference evidence="2" key="1">
    <citation type="submission" date="2021-01" db="EMBL/GenBank/DDBJ databases">
        <authorList>
            <consortium name="Genoscope - CEA"/>
            <person name="William W."/>
        </authorList>
    </citation>
    <scope>NUCLEOTIDE SEQUENCE</scope>
</reference>
<keyword evidence="1" id="KW-0472">Membrane</keyword>
<proteinExistence type="predicted"/>
<evidence type="ECO:0000256" key="1">
    <source>
        <dbReference type="SAM" id="Phobius"/>
    </source>
</evidence>
<dbReference type="AlphaFoldDB" id="A0A8S1QIG1"/>
<keyword evidence="1" id="KW-0812">Transmembrane</keyword>
<gene>
    <name evidence="2" type="ORF">PSON_ATCC_30995.1.T1060211</name>
</gene>
<evidence type="ECO:0000313" key="3">
    <source>
        <dbReference type="Proteomes" id="UP000692954"/>
    </source>
</evidence>
<protein>
    <recommendedName>
        <fullName evidence="4">Transmembrane protein</fullName>
    </recommendedName>
</protein>
<evidence type="ECO:0000313" key="2">
    <source>
        <dbReference type="EMBL" id="CAD8114821.1"/>
    </source>
</evidence>
<accession>A0A8S1QIG1</accession>
<evidence type="ECO:0008006" key="4">
    <source>
        <dbReference type="Google" id="ProtNLM"/>
    </source>
</evidence>
<feature type="transmembrane region" description="Helical" evidence="1">
    <location>
        <begin position="549"/>
        <end position="568"/>
    </location>
</feature>
<name>A0A8S1QIG1_9CILI</name>
<comment type="caution">
    <text evidence="2">The sequence shown here is derived from an EMBL/GenBank/DDBJ whole genome shotgun (WGS) entry which is preliminary data.</text>
</comment>
<dbReference type="Proteomes" id="UP000692954">
    <property type="component" value="Unassembled WGS sequence"/>
</dbReference>
<sequence>MMSVLYEKDISILSDNYFFYVQFSNQTVLVYSPHLPQHMSLYYQLNLSFPLICTYFVTTEESLLYFENKIYSLLPSQLFELQVNKSLNFERSYPLIIYNYTVTSLLNQSAIQYTPNLQYSNKQLLKPQIYQLKIQINKIELSQFLLEQSLIDRQVSVIFLIAINYLNNQYFTNETCNITNLGYSTLKPSLNYTLVTGVNNQFFVFQNNTNIQIVDSSFNFQQSYNYSKLRFTECLKSASFNLTLSSICQNNTGQYWLSISFDCFGNVSDINTFSIPGIFTNIFKINIIYNLNFILVFFQFYQSKFVFTQLIKQQHAINQLLQQIILQLLRFFRSPLQFWQRKQLVNIMNKIATYLYLYFGNNTSFQLEKQNSFFRQGKYSLFRHDCKQQEDKYSSLSQIMLNQNRLNLFDFITTIPGYGNLLPISNSIYSNGLLLQQFQQGNNYLIGVYQISNFYDNNLEDPLLLLGSQTSTSLEYAFIRNIEDQNATCIAFNNGSLLYFPIYTRIFKCHYRKRRNSVQMNILCQNQYSSGSYQITFILPELEINKRGWIFSLITIIAIQLIGFYILVRYRMRNYGHINTEIEF</sequence>
<keyword evidence="1" id="KW-1133">Transmembrane helix</keyword>
<organism evidence="2 3">
    <name type="scientific">Paramecium sonneborni</name>
    <dbReference type="NCBI Taxonomy" id="65129"/>
    <lineage>
        <taxon>Eukaryota</taxon>
        <taxon>Sar</taxon>
        <taxon>Alveolata</taxon>
        <taxon>Ciliophora</taxon>
        <taxon>Intramacronucleata</taxon>
        <taxon>Oligohymenophorea</taxon>
        <taxon>Peniculida</taxon>
        <taxon>Parameciidae</taxon>
        <taxon>Paramecium</taxon>
    </lineage>
</organism>